<dbReference type="EMBL" id="CAJZAG010000012">
    <property type="protein sequence ID" value="CAG9183709.1"/>
    <property type="molecule type" value="Genomic_DNA"/>
</dbReference>
<name>A0ABM8XTM8_9BURK</name>
<keyword evidence="3" id="KW-1185">Reference proteome</keyword>
<comment type="caution">
    <text evidence="2">The sequence shown here is derived from an EMBL/GenBank/DDBJ whole genome shotgun (WGS) entry which is preliminary data.</text>
</comment>
<gene>
    <name evidence="2" type="ORF">LMG32289_05398</name>
</gene>
<protein>
    <submittedName>
        <fullName evidence="2">Uncharacterized protein</fullName>
    </submittedName>
</protein>
<evidence type="ECO:0000256" key="1">
    <source>
        <dbReference type="SAM" id="MobiDB-lite"/>
    </source>
</evidence>
<dbReference type="Proteomes" id="UP000706525">
    <property type="component" value="Unassembled WGS sequence"/>
</dbReference>
<proteinExistence type="predicted"/>
<feature type="compositionally biased region" description="Low complexity" evidence="1">
    <location>
        <begin position="208"/>
        <end position="260"/>
    </location>
</feature>
<accession>A0ABM8XTM8</accession>
<dbReference type="RefSeq" id="WP_223993983.1">
    <property type="nucleotide sequence ID" value="NZ_CAJZAG010000012.1"/>
</dbReference>
<evidence type="ECO:0000313" key="3">
    <source>
        <dbReference type="Proteomes" id="UP000706525"/>
    </source>
</evidence>
<sequence length="267" mass="27093">MAFPDLRRLAAKFPKPRELAWAVGGACAVGIVSVSAQQYQAANTEAPPCPISDSIQQAVNSKIQLIGVTGTDVSKYFAVGSASSCIDSLLNTSFDLSKLIPDPVGWITEAAQYAIKAASEAAVGKVCTAARNAMGDVIGKYNNAVGVVTGFKTQIDTTIAGQSVASYGTSYGGQVTVKGVLDGIPANTMPNSPPAGTSGTTISGGGTTITAPANTPVTPTSPTAYSSTPAASPAPMTSYQTAPQYQQQPQQAQPVTPATVGTSVFGR</sequence>
<organism evidence="2 3">
    <name type="scientific">Cupriavidus pampae</name>
    <dbReference type="NCBI Taxonomy" id="659251"/>
    <lineage>
        <taxon>Bacteria</taxon>
        <taxon>Pseudomonadati</taxon>
        <taxon>Pseudomonadota</taxon>
        <taxon>Betaproteobacteria</taxon>
        <taxon>Burkholderiales</taxon>
        <taxon>Burkholderiaceae</taxon>
        <taxon>Cupriavidus</taxon>
    </lineage>
</organism>
<evidence type="ECO:0000313" key="2">
    <source>
        <dbReference type="EMBL" id="CAG9183709.1"/>
    </source>
</evidence>
<reference evidence="2 3" key="1">
    <citation type="submission" date="2021-08" db="EMBL/GenBank/DDBJ databases">
        <authorList>
            <person name="Peeters C."/>
        </authorList>
    </citation>
    <scope>NUCLEOTIDE SEQUENCE [LARGE SCALE GENOMIC DNA]</scope>
    <source>
        <strain evidence="2 3">LMG 32289</strain>
    </source>
</reference>
<feature type="region of interest" description="Disordered" evidence="1">
    <location>
        <begin position="186"/>
        <end position="267"/>
    </location>
</feature>